<protein>
    <recommendedName>
        <fullName evidence="3">SEC-C domain-containing protein</fullName>
    </recommendedName>
</protein>
<dbReference type="SUPFAM" id="SSF103642">
    <property type="entry name" value="Sec-C motif"/>
    <property type="match status" value="1"/>
</dbReference>
<name>A0A845FAH5_9BACI</name>
<comment type="caution">
    <text evidence="1">The sequence shown here is derived from an EMBL/GenBank/DDBJ whole genome shotgun (WGS) entry which is preliminary data.</text>
</comment>
<accession>A0A845FAH5</accession>
<proteinExistence type="predicted"/>
<dbReference type="Pfam" id="PF02810">
    <property type="entry name" value="SEC-C"/>
    <property type="match status" value="1"/>
</dbReference>
<dbReference type="PANTHER" id="PTHR33747">
    <property type="entry name" value="UPF0225 PROTEIN SCO1677"/>
    <property type="match status" value="1"/>
</dbReference>
<dbReference type="InterPro" id="IPR004027">
    <property type="entry name" value="SEC_C_motif"/>
</dbReference>
<dbReference type="EMBL" id="WMFA01000003">
    <property type="protein sequence ID" value="MYL71392.1"/>
    <property type="molecule type" value="Genomic_DNA"/>
</dbReference>
<evidence type="ECO:0000313" key="2">
    <source>
        <dbReference type="Proteomes" id="UP000450457"/>
    </source>
</evidence>
<evidence type="ECO:0000313" key="1">
    <source>
        <dbReference type="EMBL" id="MYL71392.1"/>
    </source>
</evidence>
<sequence length="401" mass="46516">MEVLSVNHEQMIQNLREGQEREAMRQRKQEQKFWNHSPDIDDLEGVLKQRTKLELDKMRKNFGFQGMSSMNKRDLIDHLKELLPVHLHRTLSYLNEDAYELVKKLADGKEGVCGEDHSFSYASKIVSRAWAFPIIQDGRRIWILPKELRGAFREADGQKLQQQVRENTEWILLTKGMLHNYGYIEHGAAISTLERLSGPEVDIRRYFEVMRLCSYYELNMVTGGFVSAGLDFEEKEKLITHHETRPEIPYYPFSKKQLMEAAPGGGIEPSESMKPLIEMVKTSYDLEQEEILDHASLLEGLLKEGMDINELLEVFQEVFEIPDQRVMQQVADTLVYANNHTRLWMLKGHKPVELSRQKQAAFKEETRGKVVPFKQDRKIGRNEPCPCGSGMKYKKCCGLPK</sequence>
<dbReference type="Proteomes" id="UP000450457">
    <property type="component" value="Unassembled WGS sequence"/>
</dbReference>
<dbReference type="AlphaFoldDB" id="A0A845FAH5"/>
<gene>
    <name evidence="1" type="ORF">GLW00_11030</name>
</gene>
<reference evidence="1 2" key="1">
    <citation type="submission" date="2019-11" db="EMBL/GenBank/DDBJ databases">
        <title>Genome sequences of 17 halophilic strains isolated from different environments.</title>
        <authorList>
            <person name="Furrow R.E."/>
        </authorList>
    </citation>
    <scope>NUCLEOTIDE SEQUENCE [LARGE SCALE GENOMIC DNA]</scope>
    <source>
        <strain evidence="1 2">SL-4</strain>
    </source>
</reference>
<evidence type="ECO:0008006" key="3">
    <source>
        <dbReference type="Google" id="ProtNLM"/>
    </source>
</evidence>
<dbReference type="Gene3D" id="3.10.450.50">
    <property type="match status" value="1"/>
</dbReference>
<organism evidence="1 2">
    <name type="scientific">Halobacillus litoralis</name>
    <dbReference type="NCBI Taxonomy" id="45668"/>
    <lineage>
        <taxon>Bacteria</taxon>
        <taxon>Bacillati</taxon>
        <taxon>Bacillota</taxon>
        <taxon>Bacilli</taxon>
        <taxon>Bacillales</taxon>
        <taxon>Bacillaceae</taxon>
        <taxon>Halobacillus</taxon>
    </lineage>
</organism>
<dbReference type="PANTHER" id="PTHR33747:SF1">
    <property type="entry name" value="ADENYLATE CYCLASE-ASSOCIATED CAP C-TERMINAL DOMAIN-CONTAINING PROTEIN"/>
    <property type="match status" value="1"/>
</dbReference>